<evidence type="ECO:0000256" key="3">
    <source>
        <dbReference type="ARBA" id="ARBA00022786"/>
    </source>
</evidence>
<comment type="subunit">
    <text evidence="4">Part of a SCF (SKP1-cullin-F-box) protein ligase complex.</text>
</comment>
<evidence type="ECO:0000256" key="4">
    <source>
        <dbReference type="PIRNR" id="PIRNR028729"/>
    </source>
</evidence>
<dbReference type="PIRSF" id="PIRSF028729">
    <property type="entry name" value="E3_ubiquit_lig_SCF_Skp"/>
    <property type="match status" value="1"/>
</dbReference>
<dbReference type="EnsemblPlants" id="OPUNC08G11770.1">
    <property type="protein sequence ID" value="OPUNC08G11770.1"/>
    <property type="gene ID" value="OPUNC08G11770"/>
</dbReference>
<reference evidence="6" key="2">
    <citation type="submission" date="2018-05" db="EMBL/GenBank/DDBJ databases">
        <title>OpunRS2 (Oryza punctata Reference Sequence Version 2).</title>
        <authorList>
            <person name="Zhang J."/>
            <person name="Kudrna D."/>
            <person name="Lee S."/>
            <person name="Talag J."/>
            <person name="Welchert J."/>
            <person name="Wing R.A."/>
        </authorList>
    </citation>
    <scope>NUCLEOTIDE SEQUENCE [LARGE SCALE GENOMIC DNA]</scope>
</reference>
<protein>
    <recommendedName>
        <fullName evidence="4">SKP1-like protein</fullName>
    </recommendedName>
</protein>
<evidence type="ECO:0000256" key="2">
    <source>
        <dbReference type="ARBA" id="ARBA00009993"/>
    </source>
</evidence>
<dbReference type="HOGENOM" id="CLU_059252_5_0_1"/>
<evidence type="ECO:0000256" key="1">
    <source>
        <dbReference type="ARBA" id="ARBA00004906"/>
    </source>
</evidence>
<dbReference type="Gene3D" id="3.30.710.10">
    <property type="entry name" value="Potassium Channel Kv1.1, Chain A"/>
    <property type="match status" value="1"/>
</dbReference>
<dbReference type="CDD" id="cd18322">
    <property type="entry name" value="BTB_POZ_SKP1"/>
    <property type="match status" value="1"/>
</dbReference>
<evidence type="ECO:0000259" key="5">
    <source>
        <dbReference type="Pfam" id="PF03931"/>
    </source>
</evidence>
<dbReference type="PANTHER" id="PTHR11165">
    <property type="entry name" value="SKP1"/>
    <property type="match status" value="1"/>
</dbReference>
<dbReference type="InterPro" id="IPR016897">
    <property type="entry name" value="SKP1"/>
</dbReference>
<dbReference type="SMART" id="SM00512">
    <property type="entry name" value="Skp1"/>
    <property type="match status" value="1"/>
</dbReference>
<evidence type="ECO:0000313" key="6">
    <source>
        <dbReference type="EnsemblPlants" id="OPUNC08G11770.1"/>
    </source>
</evidence>
<dbReference type="STRING" id="4537.A0A0E0LUE5"/>
<dbReference type="GO" id="GO:0016567">
    <property type="term" value="P:protein ubiquitination"/>
    <property type="evidence" value="ECO:0007669"/>
    <property type="project" value="UniProtKB-UniRule"/>
</dbReference>
<name>A0A0E0LUE5_ORYPU</name>
<dbReference type="Proteomes" id="UP000026962">
    <property type="component" value="Chromosome 8"/>
</dbReference>
<dbReference type="UniPathway" id="UPA00143"/>
<dbReference type="InterPro" id="IPR016073">
    <property type="entry name" value="Skp1_comp_POZ"/>
</dbReference>
<accession>A0A0E0LUE5</accession>
<comment type="function">
    <text evidence="4">Involved in ubiquitination and subsequent proteasomal degradation of target proteins. Together with CUL1, RBX1 and a F-box protein, it forms a SCF E3 ubiquitin ligase complex. The functional specificity of this complex depends on the type of F-box protein. In the SCF complex, it serves as an adapter that links the F-box protein to CUL1.</text>
</comment>
<dbReference type="SUPFAM" id="SSF81382">
    <property type="entry name" value="Skp1 dimerisation domain-like"/>
    <property type="match status" value="1"/>
</dbReference>
<dbReference type="Gramene" id="OPUNC08G11770.1">
    <property type="protein sequence ID" value="OPUNC08G11770.1"/>
    <property type="gene ID" value="OPUNC08G11770"/>
</dbReference>
<sequence>MVATADNGENMILLISSDGQRFELSEAAASLQSQTLFHMIEDDCADSGIPLPNVTGVVLAKVVEYFNKHAATEAIADKAKREEELKSFDAEFVDVDKTMLLDIILAANYLNAKNLLDLTCQHATDLIMQEHDSGAS</sequence>
<feature type="domain" description="SKP1 component POZ" evidence="5">
    <location>
        <begin position="10"/>
        <end position="70"/>
    </location>
</feature>
<dbReference type="eggNOG" id="KOG1724">
    <property type="taxonomic scope" value="Eukaryota"/>
</dbReference>
<dbReference type="InterPro" id="IPR011333">
    <property type="entry name" value="SKP1/BTB/POZ_sf"/>
</dbReference>
<dbReference type="InterPro" id="IPR001232">
    <property type="entry name" value="SKP1-like"/>
</dbReference>
<dbReference type="OMA" id="NCKGLLD"/>
<reference evidence="6" key="1">
    <citation type="submission" date="2015-04" db="UniProtKB">
        <authorList>
            <consortium name="EnsemblPlants"/>
        </authorList>
    </citation>
    <scope>IDENTIFICATION</scope>
</reference>
<proteinExistence type="inferred from homology"/>
<dbReference type="Pfam" id="PF03931">
    <property type="entry name" value="Skp1_POZ"/>
    <property type="match status" value="1"/>
</dbReference>
<comment type="similarity">
    <text evidence="2 4">Belongs to the SKP1 family.</text>
</comment>
<dbReference type="AlphaFoldDB" id="A0A0E0LUE5"/>
<evidence type="ECO:0000313" key="7">
    <source>
        <dbReference type="Proteomes" id="UP000026962"/>
    </source>
</evidence>
<comment type="pathway">
    <text evidence="1 4">Protein modification; protein ubiquitination.</text>
</comment>
<dbReference type="GO" id="GO:0006511">
    <property type="term" value="P:ubiquitin-dependent protein catabolic process"/>
    <property type="evidence" value="ECO:0007669"/>
    <property type="project" value="InterPro"/>
</dbReference>
<dbReference type="InterPro" id="IPR036296">
    <property type="entry name" value="SKP1-like_dim_sf"/>
</dbReference>
<dbReference type="SUPFAM" id="SSF54695">
    <property type="entry name" value="POZ domain"/>
    <property type="match status" value="1"/>
</dbReference>
<organism evidence="6">
    <name type="scientific">Oryza punctata</name>
    <name type="common">Red rice</name>
    <dbReference type="NCBI Taxonomy" id="4537"/>
    <lineage>
        <taxon>Eukaryota</taxon>
        <taxon>Viridiplantae</taxon>
        <taxon>Streptophyta</taxon>
        <taxon>Embryophyta</taxon>
        <taxon>Tracheophyta</taxon>
        <taxon>Spermatophyta</taxon>
        <taxon>Magnoliopsida</taxon>
        <taxon>Liliopsida</taxon>
        <taxon>Poales</taxon>
        <taxon>Poaceae</taxon>
        <taxon>BOP clade</taxon>
        <taxon>Oryzoideae</taxon>
        <taxon>Oryzeae</taxon>
        <taxon>Oryzinae</taxon>
        <taxon>Oryza</taxon>
    </lineage>
</organism>
<dbReference type="GO" id="GO:0009867">
    <property type="term" value="P:jasmonic acid mediated signaling pathway"/>
    <property type="evidence" value="ECO:0007669"/>
    <property type="project" value="UniProtKB-ARBA"/>
</dbReference>
<keyword evidence="7" id="KW-1185">Reference proteome</keyword>
<keyword evidence="3 4" id="KW-0833">Ubl conjugation pathway</keyword>